<dbReference type="OrthoDB" id="5419922at2759"/>
<sequence length="354" mass="37814">MIFASSPAERPPCESATEQIERTSNQQLETTNEETTNEETRSSTSDPNAAGLQPPPNSHVTIPDHQDSTAYSLSNRDLSTQAAVLLAQEAFQEELVSPTKEAPEAEPELAPEADHMLLSPTKAPQINAVTPFRAFNSLVRPSPMRHTTRASMATQDLFNAASPFAVSTVKKPRQGKRASFAAFDAEEHVTAISSPDREVEREAIDASLWTPQPTSLARTPIPAPGTARAATPAAPSPTDEASVTMSLLPADDPPAPMPTTTPNASPVRSSAGQPILQAITSFSPTPYGSLNEVSFQGGQKLLDDSQFDVDAALEDAESFLQSWDLESEIRKSSSKSGSLASGMQSRRVLGVKNH</sequence>
<dbReference type="GeneID" id="19897857"/>
<feature type="region of interest" description="Disordered" evidence="1">
    <location>
        <begin position="1"/>
        <end position="75"/>
    </location>
</feature>
<feature type="region of interest" description="Disordered" evidence="1">
    <location>
        <begin position="212"/>
        <end position="246"/>
    </location>
</feature>
<gene>
    <name evidence="2" type="ORF">W97_00546</name>
</gene>
<feature type="region of interest" description="Disordered" evidence="1">
    <location>
        <begin position="330"/>
        <end position="354"/>
    </location>
</feature>
<protein>
    <submittedName>
        <fullName evidence="2">Uncharacterized protein</fullName>
    </submittedName>
</protein>
<feature type="compositionally biased region" description="Low complexity" evidence="1">
    <location>
        <begin position="217"/>
        <end position="238"/>
    </location>
</feature>
<dbReference type="RefSeq" id="XP_007776650.1">
    <property type="nucleotide sequence ID" value="XM_007778460.1"/>
</dbReference>
<name>R7YHG2_CONA1</name>
<keyword evidence="3" id="KW-1185">Reference proteome</keyword>
<reference evidence="3" key="1">
    <citation type="submission" date="2012-06" db="EMBL/GenBank/DDBJ databases">
        <title>The genome sequence of Coniosporium apollinis CBS 100218.</title>
        <authorList>
            <consortium name="The Broad Institute Genome Sequencing Platform"/>
            <person name="Cuomo C."/>
            <person name="Gorbushina A."/>
            <person name="Noack S."/>
            <person name="Walker B."/>
            <person name="Young S.K."/>
            <person name="Zeng Q."/>
            <person name="Gargeya S."/>
            <person name="Fitzgerald M."/>
            <person name="Haas B."/>
            <person name="Abouelleil A."/>
            <person name="Alvarado L."/>
            <person name="Arachchi H.M."/>
            <person name="Berlin A.M."/>
            <person name="Chapman S.B."/>
            <person name="Goldberg J."/>
            <person name="Griggs A."/>
            <person name="Gujja S."/>
            <person name="Hansen M."/>
            <person name="Howarth C."/>
            <person name="Imamovic A."/>
            <person name="Larimer J."/>
            <person name="McCowan C."/>
            <person name="Montmayeur A."/>
            <person name="Murphy C."/>
            <person name="Neiman D."/>
            <person name="Pearson M."/>
            <person name="Priest M."/>
            <person name="Roberts A."/>
            <person name="Saif S."/>
            <person name="Shea T."/>
            <person name="Sisk P."/>
            <person name="Sykes S."/>
            <person name="Wortman J."/>
            <person name="Nusbaum C."/>
            <person name="Birren B."/>
        </authorList>
    </citation>
    <scope>NUCLEOTIDE SEQUENCE [LARGE SCALE GENOMIC DNA]</scope>
    <source>
        <strain evidence="3">CBS 100218</strain>
    </source>
</reference>
<dbReference type="Proteomes" id="UP000016924">
    <property type="component" value="Unassembled WGS sequence"/>
</dbReference>
<dbReference type="EMBL" id="JH767555">
    <property type="protein sequence ID" value="EON61333.1"/>
    <property type="molecule type" value="Genomic_DNA"/>
</dbReference>
<dbReference type="AlphaFoldDB" id="R7YHG2"/>
<feature type="compositionally biased region" description="Low complexity" evidence="1">
    <location>
        <begin position="334"/>
        <end position="345"/>
    </location>
</feature>
<feature type="compositionally biased region" description="Polar residues" evidence="1">
    <location>
        <begin position="16"/>
        <end position="28"/>
    </location>
</feature>
<accession>R7YHG2</accession>
<evidence type="ECO:0000256" key="1">
    <source>
        <dbReference type="SAM" id="MobiDB-lite"/>
    </source>
</evidence>
<organism evidence="2 3">
    <name type="scientific">Coniosporium apollinis (strain CBS 100218)</name>
    <name type="common">Rock-inhabiting black yeast</name>
    <dbReference type="NCBI Taxonomy" id="1168221"/>
    <lineage>
        <taxon>Eukaryota</taxon>
        <taxon>Fungi</taxon>
        <taxon>Dikarya</taxon>
        <taxon>Ascomycota</taxon>
        <taxon>Pezizomycotina</taxon>
        <taxon>Dothideomycetes</taxon>
        <taxon>Dothideomycetes incertae sedis</taxon>
        <taxon>Coniosporium</taxon>
    </lineage>
</organism>
<dbReference type="HOGENOM" id="CLU_783062_0_0_1"/>
<proteinExistence type="predicted"/>
<evidence type="ECO:0000313" key="2">
    <source>
        <dbReference type="EMBL" id="EON61333.1"/>
    </source>
</evidence>
<evidence type="ECO:0000313" key="3">
    <source>
        <dbReference type="Proteomes" id="UP000016924"/>
    </source>
</evidence>
<dbReference type="STRING" id="1168221.R7YHG2"/>